<evidence type="ECO:0000313" key="3">
    <source>
        <dbReference type="Proteomes" id="UP000594342"/>
    </source>
</evidence>
<evidence type="ECO:0000313" key="2">
    <source>
        <dbReference type="EMBL" id="VBB17820.1"/>
    </source>
</evidence>
<dbReference type="Proteomes" id="UP000594342">
    <property type="component" value="Unassembled WGS sequence"/>
</dbReference>
<comment type="caution">
    <text evidence="2">The sequence shown here is derived from an EMBL/GenBank/DDBJ whole genome shotgun (WGS) entry which is preliminary data.</text>
</comment>
<proteinExistence type="predicted"/>
<feature type="region of interest" description="Disordered" evidence="1">
    <location>
        <begin position="57"/>
        <end position="92"/>
    </location>
</feature>
<dbReference type="EMBL" id="UPSH01000001">
    <property type="protein sequence ID" value="VBB17820.1"/>
    <property type="molecule type" value="Genomic_DNA"/>
</dbReference>
<protein>
    <submittedName>
        <fullName evidence="2">Uncharacterized protein</fullName>
    </submittedName>
</protein>
<name>A0A5K0U7R2_9VIRU</name>
<gene>
    <name evidence="2" type="ORF">YASMINEVIRUS_283</name>
</gene>
<accession>A0A5K0U7R2</accession>
<reference evidence="2 3" key="1">
    <citation type="submission" date="2018-10" db="EMBL/GenBank/DDBJ databases">
        <authorList>
            <consortium name="IHU Genomes"/>
        </authorList>
    </citation>
    <scope>NUCLEOTIDE SEQUENCE [LARGE SCALE GENOMIC DNA]</scope>
    <source>
        <strain evidence="2 3">A1</strain>
    </source>
</reference>
<evidence type="ECO:0000256" key="1">
    <source>
        <dbReference type="SAM" id="MobiDB-lite"/>
    </source>
</evidence>
<sequence length="225" mass="24966">MSTDTDTSKKVTNEITDSQNISVTEKDKVQQVNDLAKTADVKEADVKGVDVKKEGVKVNSSSGGIKIKRKKTPQTSETTGKTSGTDGKTVNNDNSAKREIELTMGQYGYPLMTFRSAMRSHTIVMELDVGQRQALVNTMDIKHESPTELALLLKRVETELQKVNITTIVQQVTYDDWKSILKGLKMWTIVVENKEQGFLTITCPLSKFALAVMTALGFESPKLNY</sequence>
<keyword evidence="3" id="KW-1185">Reference proteome</keyword>
<feature type="compositionally biased region" description="Low complexity" evidence="1">
    <location>
        <begin position="75"/>
        <end position="89"/>
    </location>
</feature>
<organism evidence="2 3">
    <name type="scientific">Yasminevirus sp. GU-2018</name>
    <dbReference type="NCBI Taxonomy" id="2420051"/>
    <lineage>
        <taxon>Viruses</taxon>
        <taxon>Varidnaviria</taxon>
        <taxon>Bamfordvirae</taxon>
        <taxon>Nucleocytoviricota</taxon>
        <taxon>Megaviricetes</taxon>
        <taxon>Imitervirales</taxon>
        <taxon>Mimiviridae</taxon>
        <taxon>Klosneuvirinae</taxon>
        <taxon>Yasminevirus</taxon>
        <taxon>Yasminevirus saudimassiliense</taxon>
    </lineage>
</organism>